<dbReference type="InterPro" id="IPR051534">
    <property type="entry name" value="CBASS_pafABC_assoc_protein"/>
</dbReference>
<name>A0A1X9SPE6_9BACT</name>
<evidence type="ECO:0000259" key="2">
    <source>
        <dbReference type="Pfam" id="PF25583"/>
    </source>
</evidence>
<reference evidence="4" key="2">
    <citation type="journal article" date="2017" name="Genome Biol. Evol.">
        <title>Comparative genomic analysis identifies a Campylobacter clade deficient in selenium metabolism.</title>
        <authorList>
            <person name="Miller W.G."/>
            <person name="Yee E."/>
            <person name="Lopes B.S."/>
            <person name="Chapman M.H."/>
            <person name="Huynh S."/>
            <person name="Bono J.L."/>
            <person name="Parker C.T."/>
            <person name="Strachan N.J.C."/>
            <person name="Forbes K.J."/>
        </authorList>
    </citation>
    <scope>NUCLEOTIDE SEQUENCE [LARGE SCALE GENOMIC DNA]</scope>
    <source>
        <strain evidence="4">NCTC 13004</strain>
    </source>
</reference>
<dbReference type="RefSeq" id="WP_100590943.1">
    <property type="nucleotide sequence ID" value="NZ_CP015578.1"/>
</dbReference>
<dbReference type="Pfam" id="PF13280">
    <property type="entry name" value="WYL"/>
    <property type="match status" value="1"/>
</dbReference>
<feature type="domain" description="WCX" evidence="2">
    <location>
        <begin position="223"/>
        <end position="295"/>
    </location>
</feature>
<evidence type="ECO:0000313" key="4">
    <source>
        <dbReference type="Proteomes" id="UP000202031"/>
    </source>
</evidence>
<protein>
    <submittedName>
        <fullName evidence="3">Transcriptional regulator (WYL domain)</fullName>
    </submittedName>
</protein>
<dbReference type="PROSITE" id="PS52050">
    <property type="entry name" value="WYL"/>
    <property type="match status" value="1"/>
</dbReference>
<gene>
    <name evidence="3" type="ORF">CLAN_1442</name>
</gene>
<dbReference type="PANTHER" id="PTHR34580">
    <property type="match status" value="1"/>
</dbReference>
<accession>A0A1X9SPE6</accession>
<dbReference type="KEGG" id="clx:CLAN_1442"/>
<dbReference type="AlphaFoldDB" id="A0A1X9SPE6"/>
<dbReference type="InterPro" id="IPR026881">
    <property type="entry name" value="WYL_dom"/>
</dbReference>
<organism evidence="3 4">
    <name type="scientific">Campylobacter lanienae NCTC 13004</name>
    <dbReference type="NCBI Taxonomy" id="1031753"/>
    <lineage>
        <taxon>Bacteria</taxon>
        <taxon>Pseudomonadati</taxon>
        <taxon>Campylobacterota</taxon>
        <taxon>Epsilonproteobacteria</taxon>
        <taxon>Campylobacterales</taxon>
        <taxon>Campylobacteraceae</taxon>
        <taxon>Campylobacter</taxon>
    </lineage>
</organism>
<dbReference type="Pfam" id="PF25583">
    <property type="entry name" value="WCX"/>
    <property type="match status" value="1"/>
</dbReference>
<sequence>MNSNSSNGENMIRRLMIMLKMLYLGQGLNPSELCSEFNLSLRTMQRDIARLKEYCALDIQKAKDGKYYISRTEYEDGLLSFGDIKTFAKRSGVADLYPKLDTPMIADILSATISKSLIVSSEPKQDSKELKDLFELLSNAILEHCVISFYYNGSQRTIKPYKLINTAGVWYLLGDEKAKLKHFTLSKIKSYKSLDQHFTPSNTFLKRIESNNLKWFNTSLKNARILVSPKAKEYFGRKQVFKSYKLIKDDENGILLNVEFAFDNELLNIIKAWIPYIKIIEPKELETKLKDILKSYINDEPISNLA</sequence>
<reference evidence="4" key="1">
    <citation type="journal article" date="2017" name="Genome Biol. Evol.">
        <title>Comparative Genomic Analysis Identifies a Campylobacter Clade Deficient in Selenium Metabolism.</title>
        <authorList>
            <person name="Miller W.G."/>
            <person name="Yee E."/>
            <person name="Lopes B.S."/>
            <person name="Chapman M.H."/>
            <person name="Huynh S."/>
            <person name="Bono J.L."/>
            <person name="Parker C.T."/>
            <person name="Strachan N.J.C."/>
            <person name="Forbes K.J."/>
        </authorList>
    </citation>
    <scope>NUCLEOTIDE SEQUENCE [LARGE SCALE GENOMIC DNA]</scope>
    <source>
        <strain evidence="4">NCTC 13004</strain>
    </source>
</reference>
<proteinExistence type="predicted"/>
<dbReference type="InterPro" id="IPR057727">
    <property type="entry name" value="WCX_dom"/>
</dbReference>
<dbReference type="EMBL" id="CP015578">
    <property type="protein sequence ID" value="ARQ98163.1"/>
    <property type="molecule type" value="Genomic_DNA"/>
</dbReference>
<dbReference type="GeneID" id="46921908"/>
<dbReference type="PANTHER" id="PTHR34580:SF1">
    <property type="entry name" value="PROTEIN PAFC"/>
    <property type="match status" value="1"/>
</dbReference>
<evidence type="ECO:0000313" key="3">
    <source>
        <dbReference type="EMBL" id="ARQ98163.1"/>
    </source>
</evidence>
<evidence type="ECO:0000259" key="1">
    <source>
        <dbReference type="Pfam" id="PF13280"/>
    </source>
</evidence>
<dbReference type="Proteomes" id="UP000202031">
    <property type="component" value="Chromosome"/>
</dbReference>
<feature type="domain" description="WYL" evidence="1">
    <location>
        <begin position="133"/>
        <end position="192"/>
    </location>
</feature>